<feature type="domain" description="Tyr recombinase" evidence="3">
    <location>
        <begin position="229"/>
        <end position="366"/>
    </location>
</feature>
<dbReference type="CDD" id="cd00397">
    <property type="entry name" value="DNA_BRE_C"/>
    <property type="match status" value="1"/>
</dbReference>
<keyword evidence="2" id="KW-0233">DNA recombination</keyword>
<dbReference type="GO" id="GO:0015074">
    <property type="term" value="P:DNA integration"/>
    <property type="evidence" value="ECO:0007669"/>
    <property type="project" value="InterPro"/>
</dbReference>
<dbReference type="EMBL" id="CP060203">
    <property type="protein sequence ID" value="QNS40216.1"/>
    <property type="molecule type" value="Genomic_DNA"/>
</dbReference>
<evidence type="ECO:0000256" key="2">
    <source>
        <dbReference type="ARBA" id="ARBA00023172"/>
    </source>
</evidence>
<name>A0A7H1DTA8_9FLAO</name>
<dbReference type="SUPFAM" id="SSF56349">
    <property type="entry name" value="DNA breaking-rejoining enzymes"/>
    <property type="match status" value="1"/>
</dbReference>
<dbReference type="RefSeq" id="WP_188320341.1">
    <property type="nucleotide sequence ID" value="NZ_CP060203.1"/>
</dbReference>
<dbReference type="InterPro" id="IPR010998">
    <property type="entry name" value="Integrase_recombinase_N"/>
</dbReference>
<dbReference type="Gene3D" id="1.10.150.130">
    <property type="match status" value="1"/>
</dbReference>
<dbReference type="KEGG" id="cmaq:H0S70_07325"/>
<protein>
    <submittedName>
        <fullName evidence="4">Site-specific integrase</fullName>
    </submittedName>
</protein>
<proteinExistence type="predicted"/>
<dbReference type="Pfam" id="PF00589">
    <property type="entry name" value="Phage_integrase"/>
    <property type="match status" value="1"/>
</dbReference>
<dbReference type="GO" id="GO:0003677">
    <property type="term" value="F:DNA binding"/>
    <property type="evidence" value="ECO:0007669"/>
    <property type="project" value="UniProtKB-KW"/>
</dbReference>
<gene>
    <name evidence="4" type="ORF">H0S70_07325</name>
</gene>
<dbReference type="Proteomes" id="UP000516438">
    <property type="component" value="Chromosome"/>
</dbReference>
<evidence type="ECO:0000313" key="4">
    <source>
        <dbReference type="EMBL" id="QNS40216.1"/>
    </source>
</evidence>
<keyword evidence="1" id="KW-0238">DNA-binding</keyword>
<keyword evidence="5" id="KW-1185">Reference proteome</keyword>
<reference evidence="4 5" key="1">
    <citation type="submission" date="2020-07" db="EMBL/GenBank/DDBJ databases">
        <title>Complete genome and description of Chryseobacterium manosquense strain Marseille-Q2069 sp. nov.</title>
        <authorList>
            <person name="Boxberger M."/>
        </authorList>
    </citation>
    <scope>NUCLEOTIDE SEQUENCE [LARGE SCALE GENOMIC DNA]</scope>
    <source>
        <strain evidence="4 5">Marseille-Q2069</strain>
    </source>
</reference>
<sequence length="384" mass="45684">MKILKFGCKRSDFILSPRDHKSVKEDSKKLQWFVMCRFYEPDQKPFVFKKKISAYLSLAEKKQALKVVENMMREYLDERDYNPRTQEYMVELSGFHRELPFLKALDMALENRPISNDYRKSVESYLNKVKTSAKRLNLDYLKIYDVELPHIKRIFTDAMKTNSDFNKMKKCLSPLFAELVDEGCIKVNPCTGIKAKPHITEVKKIFTPQEMADLAECIEIFYPNFVNYFHCFLMSGCRTPEILKVQKKDVDLEKREFTILLLKGGMYRYEQRPIYPNALKYWENQLSKCKSDDDYLFGENFLPNKNFKLRDSVYKWWKTNIMTPLNIDITIYALKHYFLDRLDEANKNASLSAGHRNREITALYTIGKKKREMEYLKEIEIDVY</sequence>
<evidence type="ECO:0000259" key="3">
    <source>
        <dbReference type="Pfam" id="PF00589"/>
    </source>
</evidence>
<dbReference type="InterPro" id="IPR013762">
    <property type="entry name" value="Integrase-like_cat_sf"/>
</dbReference>
<dbReference type="GO" id="GO:0006310">
    <property type="term" value="P:DNA recombination"/>
    <property type="evidence" value="ECO:0007669"/>
    <property type="project" value="UniProtKB-KW"/>
</dbReference>
<dbReference type="Gene3D" id="1.10.443.10">
    <property type="entry name" value="Intergrase catalytic core"/>
    <property type="match status" value="1"/>
</dbReference>
<evidence type="ECO:0000313" key="5">
    <source>
        <dbReference type="Proteomes" id="UP000516438"/>
    </source>
</evidence>
<dbReference type="InterPro" id="IPR002104">
    <property type="entry name" value="Integrase_catalytic"/>
</dbReference>
<dbReference type="InterPro" id="IPR011010">
    <property type="entry name" value="DNA_brk_join_enz"/>
</dbReference>
<evidence type="ECO:0000256" key="1">
    <source>
        <dbReference type="ARBA" id="ARBA00023125"/>
    </source>
</evidence>
<accession>A0A7H1DTA8</accession>
<organism evidence="4 5">
    <name type="scientific">Chryseobacterium manosquense</name>
    <dbReference type="NCBI Taxonomy" id="2754694"/>
    <lineage>
        <taxon>Bacteria</taxon>
        <taxon>Pseudomonadati</taxon>
        <taxon>Bacteroidota</taxon>
        <taxon>Flavobacteriia</taxon>
        <taxon>Flavobacteriales</taxon>
        <taxon>Weeksellaceae</taxon>
        <taxon>Chryseobacterium group</taxon>
        <taxon>Chryseobacterium</taxon>
    </lineage>
</organism>
<dbReference type="AlphaFoldDB" id="A0A7H1DTA8"/>